<evidence type="ECO:0000313" key="3">
    <source>
        <dbReference type="Proteomes" id="UP000564573"/>
    </source>
</evidence>
<dbReference type="EMBL" id="JACIBS010000001">
    <property type="protein sequence ID" value="MBB3662581.1"/>
    <property type="molecule type" value="Genomic_DNA"/>
</dbReference>
<dbReference type="Proteomes" id="UP000564573">
    <property type="component" value="Unassembled WGS sequence"/>
</dbReference>
<evidence type="ECO:0000313" key="2">
    <source>
        <dbReference type="EMBL" id="MBB3662581.1"/>
    </source>
</evidence>
<feature type="compositionally biased region" description="Basic and acidic residues" evidence="1">
    <location>
        <begin position="1"/>
        <end position="16"/>
    </location>
</feature>
<sequence length="30" mass="3341">MNDLHRNTLPEARGTHPDLLPFLGPERAAT</sequence>
<evidence type="ECO:0000256" key="1">
    <source>
        <dbReference type="SAM" id="MobiDB-lite"/>
    </source>
</evidence>
<name>A0A839XIJ4_9PSEU</name>
<gene>
    <name evidence="2" type="ORF">FB384_001485</name>
</gene>
<organism evidence="2 3">
    <name type="scientific">Prauserella sediminis</name>
    <dbReference type="NCBI Taxonomy" id="577680"/>
    <lineage>
        <taxon>Bacteria</taxon>
        <taxon>Bacillati</taxon>
        <taxon>Actinomycetota</taxon>
        <taxon>Actinomycetes</taxon>
        <taxon>Pseudonocardiales</taxon>
        <taxon>Pseudonocardiaceae</taxon>
        <taxon>Prauserella</taxon>
        <taxon>Prauserella salsuginis group</taxon>
    </lineage>
</organism>
<reference evidence="2 3" key="1">
    <citation type="submission" date="2020-08" db="EMBL/GenBank/DDBJ databases">
        <title>Sequencing the genomes of 1000 actinobacteria strains.</title>
        <authorList>
            <person name="Klenk H.-P."/>
        </authorList>
    </citation>
    <scope>NUCLEOTIDE SEQUENCE [LARGE SCALE GENOMIC DNA]</scope>
    <source>
        <strain evidence="2 3">DSM 45267</strain>
    </source>
</reference>
<proteinExistence type="predicted"/>
<keyword evidence="3" id="KW-1185">Reference proteome</keyword>
<dbReference type="AlphaFoldDB" id="A0A839XIJ4"/>
<feature type="region of interest" description="Disordered" evidence="1">
    <location>
        <begin position="1"/>
        <end position="30"/>
    </location>
</feature>
<comment type="caution">
    <text evidence="2">The sequence shown here is derived from an EMBL/GenBank/DDBJ whole genome shotgun (WGS) entry which is preliminary data.</text>
</comment>
<protein>
    <submittedName>
        <fullName evidence="2">Uncharacterized protein</fullName>
    </submittedName>
</protein>
<accession>A0A839XIJ4</accession>